<evidence type="ECO:0000256" key="7">
    <source>
        <dbReference type="SAM" id="Phobius"/>
    </source>
</evidence>
<name>A0A0C9WFU2_9AGAM</name>
<dbReference type="PANTHER" id="PTHR43731:SF14">
    <property type="entry name" value="PRESENILIN-ASSOCIATED RHOMBOID-LIKE PROTEIN, MITOCHONDRIAL"/>
    <property type="match status" value="1"/>
</dbReference>
<dbReference type="OrthoDB" id="10260614at2759"/>
<evidence type="ECO:0000256" key="3">
    <source>
        <dbReference type="ARBA" id="ARBA00022692"/>
    </source>
</evidence>
<dbReference type="InterPro" id="IPR035952">
    <property type="entry name" value="Rhomboid-like_sf"/>
</dbReference>
<dbReference type="HOGENOM" id="CLU_034022_1_0_1"/>
<feature type="domain" description="Peptidase S54 rhomboid" evidence="8">
    <location>
        <begin position="308"/>
        <end position="404"/>
    </location>
</feature>
<dbReference type="GO" id="GO:0016020">
    <property type="term" value="C:membrane"/>
    <property type="evidence" value="ECO:0007669"/>
    <property type="project" value="UniProtKB-SubCell"/>
</dbReference>
<accession>A0A0C9WFU2</accession>
<evidence type="ECO:0000256" key="2">
    <source>
        <dbReference type="ARBA" id="ARBA00009045"/>
    </source>
</evidence>
<dbReference type="InterPro" id="IPR050925">
    <property type="entry name" value="Rhomboid_protease_S54"/>
</dbReference>
<organism evidence="9 10">
    <name type="scientific">Hydnomerulius pinastri MD-312</name>
    <dbReference type="NCBI Taxonomy" id="994086"/>
    <lineage>
        <taxon>Eukaryota</taxon>
        <taxon>Fungi</taxon>
        <taxon>Dikarya</taxon>
        <taxon>Basidiomycota</taxon>
        <taxon>Agaricomycotina</taxon>
        <taxon>Agaricomycetes</taxon>
        <taxon>Agaricomycetidae</taxon>
        <taxon>Boletales</taxon>
        <taxon>Boletales incertae sedis</taxon>
        <taxon>Leucogyrophana</taxon>
    </lineage>
</organism>
<dbReference type="EMBL" id="KN839844">
    <property type="protein sequence ID" value="KIJ65121.1"/>
    <property type="molecule type" value="Genomic_DNA"/>
</dbReference>
<evidence type="ECO:0000256" key="1">
    <source>
        <dbReference type="ARBA" id="ARBA00004141"/>
    </source>
</evidence>
<reference evidence="9 10" key="1">
    <citation type="submission" date="2014-04" db="EMBL/GenBank/DDBJ databases">
        <title>Evolutionary Origins and Diversification of the Mycorrhizal Mutualists.</title>
        <authorList>
            <consortium name="DOE Joint Genome Institute"/>
            <consortium name="Mycorrhizal Genomics Consortium"/>
            <person name="Kohler A."/>
            <person name="Kuo A."/>
            <person name="Nagy L.G."/>
            <person name="Floudas D."/>
            <person name="Copeland A."/>
            <person name="Barry K.W."/>
            <person name="Cichocki N."/>
            <person name="Veneault-Fourrey C."/>
            <person name="LaButti K."/>
            <person name="Lindquist E.A."/>
            <person name="Lipzen A."/>
            <person name="Lundell T."/>
            <person name="Morin E."/>
            <person name="Murat C."/>
            <person name="Riley R."/>
            <person name="Ohm R."/>
            <person name="Sun H."/>
            <person name="Tunlid A."/>
            <person name="Henrissat B."/>
            <person name="Grigoriev I.V."/>
            <person name="Hibbett D.S."/>
            <person name="Martin F."/>
        </authorList>
    </citation>
    <scope>NUCLEOTIDE SEQUENCE [LARGE SCALE GENOMIC DNA]</scope>
    <source>
        <strain evidence="9 10">MD-312</strain>
    </source>
</reference>
<keyword evidence="10" id="KW-1185">Reference proteome</keyword>
<keyword evidence="3 7" id="KW-0812">Transmembrane</keyword>
<comment type="subcellular location">
    <subcellularLocation>
        <location evidence="1">Membrane</location>
        <topology evidence="1">Multi-pass membrane protein</topology>
    </subcellularLocation>
</comment>
<evidence type="ECO:0000259" key="8">
    <source>
        <dbReference type="Pfam" id="PF01694"/>
    </source>
</evidence>
<evidence type="ECO:0000313" key="10">
    <source>
        <dbReference type="Proteomes" id="UP000053820"/>
    </source>
</evidence>
<evidence type="ECO:0000256" key="6">
    <source>
        <dbReference type="ARBA" id="ARBA00023136"/>
    </source>
</evidence>
<gene>
    <name evidence="9" type="ORF">HYDPIDRAFT_153072</name>
</gene>
<dbReference type="Proteomes" id="UP000053820">
    <property type="component" value="Unassembled WGS sequence"/>
</dbReference>
<proteinExistence type="inferred from homology"/>
<dbReference type="SUPFAM" id="SSF144091">
    <property type="entry name" value="Rhomboid-like"/>
    <property type="match status" value="1"/>
</dbReference>
<feature type="transmembrane region" description="Helical" evidence="7">
    <location>
        <begin position="328"/>
        <end position="349"/>
    </location>
</feature>
<dbReference type="GO" id="GO:0006465">
    <property type="term" value="P:signal peptide processing"/>
    <property type="evidence" value="ECO:0007669"/>
    <property type="project" value="TreeGrafter"/>
</dbReference>
<protein>
    <recommendedName>
        <fullName evidence="8">Peptidase S54 rhomboid domain-containing protein</fullName>
    </recommendedName>
</protein>
<dbReference type="PANTHER" id="PTHR43731">
    <property type="entry name" value="RHOMBOID PROTEASE"/>
    <property type="match status" value="1"/>
</dbReference>
<feature type="domain" description="Peptidase S54 rhomboid" evidence="8">
    <location>
        <begin position="212"/>
        <end position="285"/>
    </location>
</feature>
<dbReference type="AlphaFoldDB" id="A0A0C9WFU2"/>
<feature type="transmembrane region" description="Helical" evidence="7">
    <location>
        <begin position="268"/>
        <end position="290"/>
    </location>
</feature>
<keyword evidence="4" id="KW-0378">Hydrolase</keyword>
<dbReference type="Pfam" id="PF01694">
    <property type="entry name" value="Rhomboid"/>
    <property type="match status" value="2"/>
</dbReference>
<dbReference type="Gene3D" id="1.20.1540.10">
    <property type="entry name" value="Rhomboid-like"/>
    <property type="match status" value="1"/>
</dbReference>
<feature type="transmembrane region" description="Helical" evidence="7">
    <location>
        <begin position="226"/>
        <end position="248"/>
    </location>
</feature>
<feature type="transmembrane region" description="Helical" evidence="7">
    <location>
        <begin position="361"/>
        <end position="379"/>
    </location>
</feature>
<feature type="transmembrane region" description="Helical" evidence="7">
    <location>
        <begin position="391"/>
        <end position="407"/>
    </location>
</feature>
<evidence type="ECO:0000256" key="5">
    <source>
        <dbReference type="ARBA" id="ARBA00022989"/>
    </source>
</evidence>
<comment type="similarity">
    <text evidence="2">Belongs to the peptidase S54 family.</text>
</comment>
<keyword evidence="5 7" id="KW-1133">Transmembrane helix</keyword>
<evidence type="ECO:0000313" key="9">
    <source>
        <dbReference type="EMBL" id="KIJ65121.1"/>
    </source>
</evidence>
<keyword evidence="6 7" id="KW-0472">Membrane</keyword>
<evidence type="ECO:0000256" key="4">
    <source>
        <dbReference type="ARBA" id="ARBA00022801"/>
    </source>
</evidence>
<dbReference type="GO" id="GO:0004252">
    <property type="term" value="F:serine-type endopeptidase activity"/>
    <property type="evidence" value="ECO:0007669"/>
    <property type="project" value="InterPro"/>
</dbReference>
<sequence length="431" mass="47531">MLWTTSCRHSVRSFKTCLGPLKSRSFAQTSHNWFPRPSPRTVKAAKAVPSFREEIAKTSGVTPFSERLGRPTIRKQVAFFLIGSCVAFALAVDQTQFETDWWSKRLPSLTGIFFLQSTTEEMRRASQAALYQKLQARFNKLKEVTSSWPIILQNISLSTIVAATNSYLTASEGRRLCWIISGLNLAIFLVWKIPRLNPFMNRSFMHDPLSGKSYTLLTSMFSHKGFIHLLANSFALTSFGSAATHYFYLHPNTPEAGPEATAKWHFLAFFISAGLFSGLVSHTVATKILYPRLLSEISTQAKIKTSQAASAIVGDVGKAALSAPARKILPSLGASGAIYAAVTVSALAFPDAQVQLIFPPFFPISITTGVGGMILLDLVGAIRGWRLFDHYAHLGGAAFGMFYYSYGNQWWASLKRLYRDGWNSGAAQTGL</sequence>
<dbReference type="InterPro" id="IPR022764">
    <property type="entry name" value="Peptidase_S54_rhomboid_dom"/>
</dbReference>